<keyword evidence="1" id="KW-0472">Membrane</keyword>
<evidence type="ECO:0000313" key="2">
    <source>
        <dbReference type="EMBL" id="KAK2661593.1"/>
    </source>
</evidence>
<evidence type="ECO:0000256" key="1">
    <source>
        <dbReference type="SAM" id="Phobius"/>
    </source>
</evidence>
<gene>
    <name evidence="2" type="ORF">Ddye_000167</name>
</gene>
<accession>A0AAD9XLQ3</accession>
<comment type="caution">
    <text evidence="2">The sequence shown here is derived from an EMBL/GenBank/DDBJ whole genome shotgun (WGS) entry which is preliminary data.</text>
</comment>
<keyword evidence="1" id="KW-1133">Transmembrane helix</keyword>
<evidence type="ECO:0000313" key="3">
    <source>
        <dbReference type="Proteomes" id="UP001280121"/>
    </source>
</evidence>
<name>A0AAD9XLQ3_9ROSI</name>
<protein>
    <submittedName>
        <fullName evidence="2">Uncharacterized protein</fullName>
    </submittedName>
</protein>
<reference evidence="2" key="1">
    <citation type="journal article" date="2023" name="Plant J.">
        <title>Genome sequences and population genomics provide insights into the demographic history, inbreeding, and mutation load of two 'living fossil' tree species of Dipteronia.</title>
        <authorList>
            <person name="Feng Y."/>
            <person name="Comes H.P."/>
            <person name="Chen J."/>
            <person name="Zhu S."/>
            <person name="Lu R."/>
            <person name="Zhang X."/>
            <person name="Li P."/>
            <person name="Qiu J."/>
            <person name="Olsen K.M."/>
            <person name="Qiu Y."/>
        </authorList>
    </citation>
    <scope>NUCLEOTIDE SEQUENCE</scope>
    <source>
        <strain evidence="2">KIB01</strain>
    </source>
</reference>
<organism evidence="2 3">
    <name type="scientific">Dipteronia dyeriana</name>
    <dbReference type="NCBI Taxonomy" id="168575"/>
    <lineage>
        <taxon>Eukaryota</taxon>
        <taxon>Viridiplantae</taxon>
        <taxon>Streptophyta</taxon>
        <taxon>Embryophyta</taxon>
        <taxon>Tracheophyta</taxon>
        <taxon>Spermatophyta</taxon>
        <taxon>Magnoliopsida</taxon>
        <taxon>eudicotyledons</taxon>
        <taxon>Gunneridae</taxon>
        <taxon>Pentapetalae</taxon>
        <taxon>rosids</taxon>
        <taxon>malvids</taxon>
        <taxon>Sapindales</taxon>
        <taxon>Sapindaceae</taxon>
        <taxon>Hippocastanoideae</taxon>
        <taxon>Acereae</taxon>
        <taxon>Dipteronia</taxon>
    </lineage>
</organism>
<feature type="transmembrane region" description="Helical" evidence="1">
    <location>
        <begin position="40"/>
        <end position="59"/>
    </location>
</feature>
<keyword evidence="3" id="KW-1185">Reference proteome</keyword>
<keyword evidence="1" id="KW-0812">Transmembrane</keyword>
<sequence length="123" mass="14377">MELFEKKMDFQFLVLILVNGLKISCFRFLVSILVIKNGKILELIFIVFLWLGSWCWRGFGRTGTQFLIYLFIFNVVWLVLGSGGGVMFWVWGFLVVWCSGFILLCSSGGDDVNSWLWVWVFLW</sequence>
<feature type="transmembrane region" description="Helical" evidence="1">
    <location>
        <begin position="66"/>
        <end position="82"/>
    </location>
</feature>
<dbReference type="AlphaFoldDB" id="A0AAD9XLQ3"/>
<proteinExistence type="predicted"/>
<dbReference type="EMBL" id="JANJYI010000001">
    <property type="protein sequence ID" value="KAK2661593.1"/>
    <property type="molecule type" value="Genomic_DNA"/>
</dbReference>
<dbReference type="Proteomes" id="UP001280121">
    <property type="component" value="Unassembled WGS sequence"/>
</dbReference>
<feature type="transmembrane region" description="Helical" evidence="1">
    <location>
        <begin position="12"/>
        <end position="34"/>
    </location>
</feature>